<protein>
    <recommendedName>
        <fullName evidence="8">VPS37 C-terminal domain-containing protein</fullName>
    </recommendedName>
</protein>
<evidence type="ECO:0000313" key="9">
    <source>
        <dbReference type="EMBL" id="EPQ28357.1"/>
    </source>
</evidence>
<comment type="subcellular location">
    <subcellularLocation>
        <location evidence="1">Endosome</location>
    </subcellularLocation>
</comment>
<dbReference type="GO" id="GO:0006612">
    <property type="term" value="P:protein targeting to membrane"/>
    <property type="evidence" value="ECO:0007669"/>
    <property type="project" value="TreeGrafter"/>
</dbReference>
<dbReference type="PROSITE" id="PS51314">
    <property type="entry name" value="VPS37_C"/>
    <property type="match status" value="1"/>
</dbReference>
<accession>A0A061H5Z8</accession>
<evidence type="ECO:0000259" key="8">
    <source>
        <dbReference type="PROSITE" id="PS51314"/>
    </source>
</evidence>
<evidence type="ECO:0000256" key="6">
    <source>
        <dbReference type="PROSITE-ProRule" id="PRU00646"/>
    </source>
</evidence>
<name>A0A061H5Z8_9BASI</name>
<keyword evidence="5 6" id="KW-0653">Protein transport</keyword>
<keyword evidence="3 6" id="KW-0813">Transport</keyword>
<feature type="region of interest" description="Disordered" evidence="7">
    <location>
        <begin position="1"/>
        <end position="27"/>
    </location>
</feature>
<evidence type="ECO:0000256" key="3">
    <source>
        <dbReference type="ARBA" id="ARBA00022448"/>
    </source>
</evidence>
<dbReference type="OrthoDB" id="10260857at2759"/>
<dbReference type="EMBL" id="KE361635">
    <property type="protein sequence ID" value="EPQ28357.1"/>
    <property type="molecule type" value="Genomic_DNA"/>
</dbReference>
<comment type="similarity">
    <text evidence="2">Belongs to the VPS37 family.</text>
</comment>
<evidence type="ECO:0000256" key="7">
    <source>
        <dbReference type="SAM" id="MobiDB-lite"/>
    </source>
</evidence>
<dbReference type="RefSeq" id="XP_007879899.1">
    <property type="nucleotide sequence ID" value="XM_007881708.1"/>
</dbReference>
<dbReference type="AlphaFoldDB" id="A0A061H5Z8"/>
<proteinExistence type="inferred from homology"/>
<dbReference type="Pfam" id="PF07200">
    <property type="entry name" value="Mod_r"/>
    <property type="match status" value="1"/>
</dbReference>
<dbReference type="GO" id="GO:0043162">
    <property type="term" value="P:ubiquitin-dependent protein catabolic process via the multivesicular body sorting pathway"/>
    <property type="evidence" value="ECO:0007669"/>
    <property type="project" value="TreeGrafter"/>
</dbReference>
<dbReference type="PANTHER" id="PTHR13678:SF2">
    <property type="entry name" value="VACUOLAR PROTEIN SORTING-ASSOCIATED PROTEIN 37A"/>
    <property type="match status" value="1"/>
</dbReference>
<dbReference type="HOGENOM" id="CLU_087365_0_0_1"/>
<evidence type="ECO:0000313" key="10">
    <source>
        <dbReference type="Proteomes" id="UP000053664"/>
    </source>
</evidence>
<evidence type="ECO:0000256" key="1">
    <source>
        <dbReference type="ARBA" id="ARBA00004177"/>
    </source>
</evidence>
<dbReference type="eggNOG" id="ENOG502S268">
    <property type="taxonomic scope" value="Eukaryota"/>
</dbReference>
<dbReference type="GO" id="GO:0000813">
    <property type="term" value="C:ESCRT I complex"/>
    <property type="evidence" value="ECO:0007669"/>
    <property type="project" value="TreeGrafter"/>
</dbReference>
<evidence type="ECO:0000256" key="2">
    <source>
        <dbReference type="ARBA" id="ARBA00007617"/>
    </source>
</evidence>
<dbReference type="KEGG" id="pfp:PFL1_04184"/>
<evidence type="ECO:0000256" key="5">
    <source>
        <dbReference type="ARBA" id="ARBA00022927"/>
    </source>
</evidence>
<dbReference type="GeneID" id="19318291"/>
<keyword evidence="4" id="KW-0967">Endosome</keyword>
<gene>
    <name evidence="9" type="ORF">PFL1_04184</name>
</gene>
<reference evidence="9 10" key="1">
    <citation type="journal article" date="2013" name="Plant Cell">
        <title>The transition from a phytopathogenic smut ancestor to an anamorphic biocontrol agent deciphered by comparative whole-genome analysis.</title>
        <authorList>
            <person name="Lefebvre F."/>
            <person name="Joly D.L."/>
            <person name="Labbe C."/>
            <person name="Teichmann B."/>
            <person name="Linning R."/>
            <person name="Belzile F."/>
            <person name="Bakkeren G."/>
            <person name="Belanger R.R."/>
        </authorList>
    </citation>
    <scope>NUCLEOTIDE SEQUENCE [LARGE SCALE GENOMIC DNA]</scope>
    <source>
        <strain evidence="9 10">PF-1</strain>
    </source>
</reference>
<dbReference type="Proteomes" id="UP000053664">
    <property type="component" value="Unassembled WGS sequence"/>
</dbReference>
<dbReference type="InterPro" id="IPR009851">
    <property type="entry name" value="Mod_r"/>
</dbReference>
<feature type="domain" description="VPS37 C-terminal" evidence="8">
    <location>
        <begin position="107"/>
        <end position="209"/>
    </location>
</feature>
<dbReference type="PANTHER" id="PTHR13678">
    <property type="entry name" value="VACUOLAR PROTEIN SORTING-ASSOCIATED PROTEIN 37"/>
    <property type="match status" value="1"/>
</dbReference>
<dbReference type="GO" id="GO:0006623">
    <property type="term" value="P:protein targeting to vacuole"/>
    <property type="evidence" value="ECO:0007669"/>
    <property type="project" value="TreeGrafter"/>
</dbReference>
<sequence length="209" mass="23729">MAATGTPSIPTPLTAAHPSTATLSRNDIESLLGETSNPTDPSQLQRDQAYFEAFFHSLPQVRQLYHQHAQLLRQNEDKARQNTALQQPLEALRAETQQLFDRATALQAQWPQLEAEMNELYKRFSPSSLHFHLAQSATKLNDRSEQLANAYVEGLPYPVGDDASSANQSVEQVLDDVTFVRRYKAQRMLYHRRKLIAERSSKGDVHWTD</sequence>
<organism evidence="9 10">
    <name type="scientific">Pseudozyma flocculosa PF-1</name>
    <dbReference type="NCBI Taxonomy" id="1277687"/>
    <lineage>
        <taxon>Eukaryota</taxon>
        <taxon>Fungi</taxon>
        <taxon>Dikarya</taxon>
        <taxon>Basidiomycota</taxon>
        <taxon>Ustilaginomycotina</taxon>
        <taxon>Ustilaginomycetes</taxon>
        <taxon>Ustilaginales</taxon>
        <taxon>Ustilaginaceae</taxon>
        <taxon>Pseudozyma</taxon>
    </lineage>
</organism>
<evidence type="ECO:0000256" key="4">
    <source>
        <dbReference type="ARBA" id="ARBA00022753"/>
    </source>
</evidence>